<dbReference type="PANTHER" id="PTHR10491">
    <property type="entry name" value="DTDP-4-DEHYDRORHAMNOSE REDUCTASE"/>
    <property type="match status" value="1"/>
</dbReference>
<dbReference type="PANTHER" id="PTHR10491:SF4">
    <property type="entry name" value="METHIONINE ADENOSYLTRANSFERASE 2 SUBUNIT BETA"/>
    <property type="match status" value="1"/>
</dbReference>
<dbReference type="Gene3D" id="3.90.25.10">
    <property type="entry name" value="UDP-galactose 4-epimerase, domain 1"/>
    <property type="match status" value="1"/>
</dbReference>
<dbReference type="Gene3D" id="3.40.50.720">
    <property type="entry name" value="NAD(P)-binding Rossmann-like Domain"/>
    <property type="match status" value="1"/>
</dbReference>
<name>A0A3G3IFG2_9ARCH</name>
<reference evidence="2 3" key="1">
    <citation type="submission" date="2016-10" db="EMBL/GenBank/DDBJ databases">
        <title>Complete genome of the TMA-utilizing, human hosted archaeon Methanomethylophilus alvus Gen. nov, sp. nov., strain Mx-05, derived from a pure culture.</title>
        <authorList>
            <person name="Brugere J.-F."/>
            <person name="Ben Hania W."/>
            <person name="Chaudhary P.P."/>
            <person name="Gaci N."/>
            <person name="Borrel G."/>
            <person name="Cao Van Tuat L."/>
            <person name="Fardeau M.-L."/>
            <person name="Harris H.M.B."/>
            <person name="O'Toole P.W."/>
            <person name="Ollivier B."/>
        </authorList>
    </citation>
    <scope>NUCLEOTIDE SEQUENCE [LARGE SCALE GENOMIC DNA]</scope>
    <source>
        <strain evidence="2 3">Mx-05</strain>
    </source>
</reference>
<dbReference type="OMA" id="IRTAWVY"/>
<dbReference type="GO" id="GO:0019305">
    <property type="term" value="P:dTDP-rhamnose biosynthetic process"/>
    <property type="evidence" value="ECO:0007669"/>
    <property type="project" value="TreeGrafter"/>
</dbReference>
<sequence length="282" mass="32075">MTVLITGVTGQLGYDVARYLRGVGCDFLSPNRNEMDLSDEGSVKSYIMENNPDSIIHCGAWTDVNKAEVNVNLCRQVNVDGTRFIVDCCKDYDITMLYVSTDYVFDGSGVRPWEITDRTNPINQYGLSKRDGENIVRSLKKYFIVRTSWVFGINGKNFIATMVDLSKKFKTIRVVDDQFGSPTYSVDLAPLLWQILCSEKYGTYHAHNEGFCTWYDLAIEVFKILGTGTNVIPISSNDYRSDVKRPLNCRLGLQSLEVNGFDRLPNWKDAVNRYIKEMTLVK</sequence>
<dbReference type="AlphaFoldDB" id="A0A3G3IFG2"/>
<evidence type="ECO:0000313" key="3">
    <source>
        <dbReference type="Proteomes" id="UP000273278"/>
    </source>
</evidence>
<accession>A0A3G3IFG2</accession>
<evidence type="ECO:0000259" key="1">
    <source>
        <dbReference type="Pfam" id="PF04321"/>
    </source>
</evidence>
<dbReference type="InterPro" id="IPR036291">
    <property type="entry name" value="NAD(P)-bd_dom_sf"/>
</dbReference>
<dbReference type="NCBIfam" id="TIGR01214">
    <property type="entry name" value="rmlD"/>
    <property type="match status" value="1"/>
</dbReference>
<organism evidence="2 3">
    <name type="scientific">Methanomethylophilus alvi</name>
    <dbReference type="NCBI Taxonomy" id="1291540"/>
    <lineage>
        <taxon>Archaea</taxon>
        <taxon>Methanobacteriati</taxon>
        <taxon>Thermoplasmatota</taxon>
        <taxon>Thermoplasmata</taxon>
        <taxon>Methanomassiliicoccales</taxon>
        <taxon>Methanomethylophilaceae</taxon>
        <taxon>Methanomethylophilus</taxon>
    </lineage>
</organism>
<dbReference type="GeneID" id="41320897"/>
<dbReference type="InterPro" id="IPR029903">
    <property type="entry name" value="RmlD-like-bd"/>
</dbReference>
<dbReference type="InterPro" id="IPR005913">
    <property type="entry name" value="dTDP_dehydrorham_reduct"/>
</dbReference>
<feature type="domain" description="RmlD-like substrate binding" evidence="1">
    <location>
        <begin position="1"/>
        <end position="279"/>
    </location>
</feature>
<dbReference type="CDD" id="cd05254">
    <property type="entry name" value="dTDP_HR_like_SDR_e"/>
    <property type="match status" value="1"/>
</dbReference>
<dbReference type="GO" id="GO:0005829">
    <property type="term" value="C:cytosol"/>
    <property type="evidence" value="ECO:0007669"/>
    <property type="project" value="TreeGrafter"/>
</dbReference>
<gene>
    <name evidence="2" type="ORF">BKD89_00465</name>
</gene>
<proteinExistence type="predicted"/>
<dbReference type="Pfam" id="PF04321">
    <property type="entry name" value="RmlD_sub_bind"/>
    <property type="match status" value="1"/>
</dbReference>
<dbReference type="RefSeq" id="WP_015504003.1">
    <property type="nucleotide sequence ID" value="NZ_CAYAVM010000023.1"/>
</dbReference>
<protein>
    <submittedName>
        <fullName evidence="2">dTDP-4-dehydrorhamnose reductase</fullName>
    </submittedName>
</protein>
<dbReference type="GO" id="GO:0008831">
    <property type="term" value="F:dTDP-4-dehydrorhamnose reductase activity"/>
    <property type="evidence" value="ECO:0007669"/>
    <property type="project" value="TreeGrafter"/>
</dbReference>
<dbReference type="Proteomes" id="UP000273278">
    <property type="component" value="Chromosome"/>
</dbReference>
<dbReference type="EMBL" id="CP017686">
    <property type="protein sequence ID" value="AYQ54294.1"/>
    <property type="molecule type" value="Genomic_DNA"/>
</dbReference>
<dbReference type="SUPFAM" id="SSF51735">
    <property type="entry name" value="NAD(P)-binding Rossmann-fold domains"/>
    <property type="match status" value="1"/>
</dbReference>
<evidence type="ECO:0000313" key="2">
    <source>
        <dbReference type="EMBL" id="AYQ54294.1"/>
    </source>
</evidence>